<name>A0A1D9LBU4_9NEIS</name>
<protein>
    <submittedName>
        <fullName evidence="2">Uncharacterized protein</fullName>
    </submittedName>
</protein>
<reference evidence="2 3" key="1">
    <citation type="submission" date="2016-10" db="EMBL/GenBank/DDBJ databases">
        <title>Chromobacterium muskegensis sp. nov., an insecticidal bacterium isolated from Sphagnum bogs.</title>
        <authorList>
            <person name="Sparks M.E."/>
            <person name="Blackburn M.B."/>
            <person name="Gundersen-Rindal D.E."/>
            <person name="Mitchell A."/>
            <person name="Farrar R."/>
            <person name="Kuhar D."/>
        </authorList>
    </citation>
    <scope>NUCLEOTIDE SEQUENCE [LARGE SCALE GENOMIC DNA]</scope>
    <source>
        <strain evidence="2 3">21-1</strain>
    </source>
</reference>
<organism evidence="2 3">
    <name type="scientific">Chromobacterium vaccinii</name>
    <dbReference type="NCBI Taxonomy" id="1108595"/>
    <lineage>
        <taxon>Bacteria</taxon>
        <taxon>Pseudomonadati</taxon>
        <taxon>Pseudomonadota</taxon>
        <taxon>Betaproteobacteria</taxon>
        <taxon>Neisseriales</taxon>
        <taxon>Chromobacteriaceae</taxon>
        <taxon>Chromobacterium</taxon>
    </lineage>
</organism>
<dbReference type="EMBL" id="CP017707">
    <property type="protein sequence ID" value="AOZ48747.1"/>
    <property type="molecule type" value="Genomic_DNA"/>
</dbReference>
<proteinExistence type="predicted"/>
<keyword evidence="1" id="KW-0812">Transmembrane</keyword>
<feature type="transmembrane region" description="Helical" evidence="1">
    <location>
        <begin position="21"/>
        <end position="39"/>
    </location>
</feature>
<keyword evidence="1" id="KW-1133">Transmembrane helix</keyword>
<evidence type="ECO:0000313" key="2">
    <source>
        <dbReference type="EMBL" id="AOZ48747.1"/>
    </source>
</evidence>
<gene>
    <name evidence="2" type="ORF">BKX93_01225</name>
</gene>
<dbReference type="STRING" id="1108595.BKX93_01225"/>
<keyword evidence="1" id="KW-0472">Membrane</keyword>
<evidence type="ECO:0000313" key="3">
    <source>
        <dbReference type="Proteomes" id="UP000178776"/>
    </source>
</evidence>
<evidence type="ECO:0000256" key="1">
    <source>
        <dbReference type="SAM" id="Phobius"/>
    </source>
</evidence>
<dbReference type="AlphaFoldDB" id="A0A1D9LBU4"/>
<sequence>MARKFSLLLGFWDRKKKDYRNLYLFAGAAWDILASYDFFHAARQFDSVLNDAGKSHQEQQ</sequence>
<dbReference type="KEGG" id="cvc:BKX93_01225"/>
<dbReference type="Proteomes" id="UP000178776">
    <property type="component" value="Chromosome"/>
</dbReference>
<accession>A0A1D9LBU4</accession>